<protein>
    <submittedName>
        <fullName evidence="1">Uncharacterized protein</fullName>
    </submittedName>
</protein>
<organism evidence="1 2">
    <name type="scientific">Candidatus Rhodoblastus alkanivorans</name>
    <dbReference type="NCBI Taxonomy" id="2954117"/>
    <lineage>
        <taxon>Bacteria</taxon>
        <taxon>Pseudomonadati</taxon>
        <taxon>Pseudomonadota</taxon>
        <taxon>Alphaproteobacteria</taxon>
        <taxon>Hyphomicrobiales</taxon>
        <taxon>Rhodoblastaceae</taxon>
        <taxon>Rhodoblastus</taxon>
    </lineage>
</organism>
<dbReference type="EMBL" id="JAIVFP010000001">
    <property type="protein sequence ID" value="MCI4684217.1"/>
    <property type="molecule type" value="Genomic_DNA"/>
</dbReference>
<evidence type="ECO:0000313" key="2">
    <source>
        <dbReference type="Proteomes" id="UP001139104"/>
    </source>
</evidence>
<gene>
    <name evidence="1" type="ORF">K2U94_15850</name>
</gene>
<dbReference type="RefSeq" id="WP_243068124.1">
    <property type="nucleotide sequence ID" value="NZ_JAIVFK010000015.1"/>
</dbReference>
<reference evidence="1" key="1">
    <citation type="journal article" date="2022" name="ISME J.">
        <title>Identification of active gaseous-alkane degraders at natural gas seeps.</title>
        <authorList>
            <person name="Farhan Ul Haque M."/>
            <person name="Hernandez M."/>
            <person name="Crombie A.T."/>
            <person name="Murrell J.C."/>
        </authorList>
    </citation>
    <scope>NUCLEOTIDE SEQUENCE</scope>
    <source>
        <strain evidence="1">PC2</strain>
    </source>
</reference>
<proteinExistence type="predicted"/>
<comment type="caution">
    <text evidence="1">The sequence shown here is derived from an EMBL/GenBank/DDBJ whole genome shotgun (WGS) entry which is preliminary data.</text>
</comment>
<accession>A0ABS9ZC88</accession>
<sequence>MKNHAPFAHENVAVKDILLDTIVSAHYLVLQMRMLTASGDFAGQAETEVMADALSRWAQIAGAKWGEGAPDAQSWQARQ</sequence>
<evidence type="ECO:0000313" key="1">
    <source>
        <dbReference type="EMBL" id="MCI4684217.1"/>
    </source>
</evidence>
<keyword evidence="2" id="KW-1185">Reference proteome</keyword>
<name>A0ABS9ZC88_9HYPH</name>
<dbReference type="Proteomes" id="UP001139104">
    <property type="component" value="Unassembled WGS sequence"/>
</dbReference>